<dbReference type="InterPro" id="IPR057006">
    <property type="entry name" value="Phage_TAC_19"/>
</dbReference>
<sequence>MAKLKLELENEKEETVVHTKDKVKGRAVRKAFQTMKKIEEADYEEQLDTLIDYVVDVFDDPGVTEDSILDGIESENLMPTLSKVITDVVGVDPDDAENQQAKK</sequence>
<evidence type="ECO:0008006" key="3">
    <source>
        <dbReference type="Google" id="ProtNLM"/>
    </source>
</evidence>
<dbReference type="EMBL" id="CP027768">
    <property type="protein sequence ID" value="AYW50792.1"/>
    <property type="molecule type" value="Genomic_DNA"/>
</dbReference>
<accession>A0A3G5FKA9</accession>
<reference evidence="1 2" key="1">
    <citation type="journal article" date="2012" name="Int. J. Syst. Evol. Microbiol.">
        <title>Characterization of Tetragenococcus strains from sugar thick juice reveals a novel species, Tetragenococcus osmophilus sp. nov., and divides Tetragenococcus halophilus into two subspecies, T. halophilus subsp. halophilus subsp. nov. and T. halophilus subsp. flandriensis subsp. nov.</title>
        <authorList>
            <person name="Juste A."/>
            <person name="Van Trappen S."/>
            <person name="Verreth C."/>
            <person name="Cleenwerck I."/>
            <person name="De Vos P."/>
            <person name="Lievens B."/>
            <person name="Willems K.A."/>
        </authorList>
    </citation>
    <scope>NUCLEOTIDE SEQUENCE [LARGE SCALE GENOMIC DNA]</scope>
    <source>
        <strain evidence="1 2">LMG 26042</strain>
    </source>
</reference>
<dbReference type="Pfam" id="PF23857">
    <property type="entry name" value="Phage_TAC_19"/>
    <property type="match status" value="1"/>
</dbReference>
<protein>
    <recommendedName>
        <fullName evidence="3">Phage tail protein</fullName>
    </recommendedName>
</protein>
<name>A0A3G5FKA9_TETHA</name>
<evidence type="ECO:0000313" key="1">
    <source>
        <dbReference type="EMBL" id="AYW50792.1"/>
    </source>
</evidence>
<dbReference type="Proteomes" id="UP000280475">
    <property type="component" value="Chromosome"/>
</dbReference>
<dbReference type="NCBIfam" id="NF047360">
    <property type="entry name" value="tail_chap_PVL"/>
    <property type="match status" value="1"/>
</dbReference>
<organism evidence="1 2">
    <name type="scientific">Tetragenococcus halophilus</name>
    <name type="common">Pediococcus halophilus</name>
    <dbReference type="NCBI Taxonomy" id="51669"/>
    <lineage>
        <taxon>Bacteria</taxon>
        <taxon>Bacillati</taxon>
        <taxon>Bacillota</taxon>
        <taxon>Bacilli</taxon>
        <taxon>Lactobacillales</taxon>
        <taxon>Enterococcaceae</taxon>
        <taxon>Tetragenococcus</taxon>
    </lineage>
</organism>
<evidence type="ECO:0000313" key="2">
    <source>
        <dbReference type="Proteomes" id="UP000280475"/>
    </source>
</evidence>
<dbReference type="AlphaFoldDB" id="A0A3G5FKA9"/>
<proteinExistence type="predicted"/>
<dbReference type="RefSeq" id="WP_103893035.1">
    <property type="nucleotide sequence ID" value="NZ_CP027768.1"/>
</dbReference>
<gene>
    <name evidence="1" type="ORF">C7H83_10090</name>
</gene>